<proteinExistence type="predicted"/>
<name>A0A2G9ZAD7_9BACT</name>
<gene>
    <name evidence="1" type="ORF">COX26_00300</name>
</gene>
<dbReference type="EMBL" id="PCRZ01000007">
    <property type="protein sequence ID" value="PIP30135.1"/>
    <property type="molecule type" value="Genomic_DNA"/>
</dbReference>
<evidence type="ECO:0000313" key="1">
    <source>
        <dbReference type="EMBL" id="PIP30135.1"/>
    </source>
</evidence>
<comment type="caution">
    <text evidence="1">The sequence shown here is derived from an EMBL/GenBank/DDBJ whole genome shotgun (WGS) entry which is preliminary data.</text>
</comment>
<dbReference type="AlphaFoldDB" id="A0A2G9ZAD7"/>
<evidence type="ECO:0000313" key="2">
    <source>
        <dbReference type="Proteomes" id="UP000228812"/>
    </source>
</evidence>
<reference evidence="1 2" key="1">
    <citation type="submission" date="2017-09" db="EMBL/GenBank/DDBJ databases">
        <title>Depth-based differentiation of microbial function through sediment-hosted aquifers and enrichment of novel symbionts in the deep terrestrial subsurface.</title>
        <authorList>
            <person name="Probst A.J."/>
            <person name="Ladd B."/>
            <person name="Jarett J.K."/>
            <person name="Geller-Mcgrath D.E."/>
            <person name="Sieber C.M."/>
            <person name="Emerson J.B."/>
            <person name="Anantharaman K."/>
            <person name="Thomas B.C."/>
            <person name="Malmstrom R."/>
            <person name="Stieglmeier M."/>
            <person name="Klingl A."/>
            <person name="Woyke T."/>
            <person name="Ryan C.M."/>
            <person name="Banfield J.F."/>
        </authorList>
    </citation>
    <scope>NUCLEOTIDE SEQUENCE [LARGE SCALE GENOMIC DNA]</scope>
    <source>
        <strain evidence="1">CG23_combo_of_CG06-09_8_20_14_all_54_14</strain>
    </source>
</reference>
<organism evidence="1 2">
    <name type="scientific">Candidatus Jorgensenbacteria bacterium CG23_combo_of_CG06-09_8_20_14_all_54_14</name>
    <dbReference type="NCBI Taxonomy" id="1974595"/>
    <lineage>
        <taxon>Bacteria</taxon>
        <taxon>Candidatus Joergenseniibacteriota</taxon>
    </lineage>
</organism>
<dbReference type="Proteomes" id="UP000228812">
    <property type="component" value="Unassembled WGS sequence"/>
</dbReference>
<protein>
    <submittedName>
        <fullName evidence="1">Uncharacterized protein</fullName>
    </submittedName>
</protein>
<sequence>MGFPAAAGAGAVPQLQRVPLGETLVVAAVGAEAGQGEVHPAVELELLGDDAERRRTLMVARRG</sequence>
<accession>A0A2G9ZAD7</accession>